<dbReference type="InterPro" id="IPR009057">
    <property type="entry name" value="Homeodomain-like_sf"/>
</dbReference>
<accession>A0A852VQW0</accession>
<name>A0A852VQW0_9MICO</name>
<feature type="domain" description="HTH tetR-type" evidence="5">
    <location>
        <begin position="7"/>
        <end position="67"/>
    </location>
</feature>
<sequence>MTNSAMDSRRTAIIAAAQRLAVSCGYSGFTFDDLAQAVGVSRRTLFNHVSSKEEAVLGMLPVLTDEQTETLRAGGPTGDLVQDLVITAIDSLGGDDATAQDWQQLQAVIRRNPELLVRVQDHVDELGLSLVTHLAARDGVGEEQARVVFTVVGGLIGRAVQDLIDSPAADLQSGGLTARVHHNLALARELLATRR</sequence>
<dbReference type="Pfam" id="PF00440">
    <property type="entry name" value="TetR_N"/>
    <property type="match status" value="1"/>
</dbReference>
<dbReference type="PROSITE" id="PS50977">
    <property type="entry name" value="HTH_TETR_2"/>
    <property type="match status" value="1"/>
</dbReference>
<dbReference type="PRINTS" id="PR00455">
    <property type="entry name" value="HTHTETR"/>
</dbReference>
<keyword evidence="3" id="KW-0804">Transcription</keyword>
<keyword evidence="7" id="KW-1185">Reference proteome</keyword>
<evidence type="ECO:0000259" key="5">
    <source>
        <dbReference type="PROSITE" id="PS50977"/>
    </source>
</evidence>
<dbReference type="AlphaFoldDB" id="A0A852VQW0"/>
<organism evidence="6 7">
    <name type="scientific">Janibacter cremeus</name>
    <dbReference type="NCBI Taxonomy" id="1285192"/>
    <lineage>
        <taxon>Bacteria</taxon>
        <taxon>Bacillati</taxon>
        <taxon>Actinomycetota</taxon>
        <taxon>Actinomycetes</taxon>
        <taxon>Micrococcales</taxon>
        <taxon>Intrasporangiaceae</taxon>
        <taxon>Janibacter</taxon>
    </lineage>
</organism>
<evidence type="ECO:0000256" key="2">
    <source>
        <dbReference type="ARBA" id="ARBA00023125"/>
    </source>
</evidence>
<evidence type="ECO:0000256" key="4">
    <source>
        <dbReference type="PROSITE-ProRule" id="PRU00335"/>
    </source>
</evidence>
<reference evidence="6 7" key="1">
    <citation type="submission" date="2020-07" db="EMBL/GenBank/DDBJ databases">
        <title>Sequencing the genomes of 1000 actinobacteria strains.</title>
        <authorList>
            <person name="Klenk H.-P."/>
        </authorList>
    </citation>
    <scope>NUCLEOTIDE SEQUENCE [LARGE SCALE GENOMIC DNA]</scope>
    <source>
        <strain evidence="6 7">DSM 26154</strain>
    </source>
</reference>
<evidence type="ECO:0000313" key="7">
    <source>
        <dbReference type="Proteomes" id="UP000554054"/>
    </source>
</evidence>
<dbReference type="Proteomes" id="UP000554054">
    <property type="component" value="Unassembled WGS sequence"/>
</dbReference>
<keyword evidence="2 4" id="KW-0238">DNA-binding</keyword>
<feature type="DNA-binding region" description="H-T-H motif" evidence="4">
    <location>
        <begin position="30"/>
        <end position="49"/>
    </location>
</feature>
<evidence type="ECO:0000256" key="1">
    <source>
        <dbReference type="ARBA" id="ARBA00023015"/>
    </source>
</evidence>
<proteinExistence type="predicted"/>
<evidence type="ECO:0000313" key="6">
    <source>
        <dbReference type="EMBL" id="NYF98606.1"/>
    </source>
</evidence>
<protein>
    <submittedName>
        <fullName evidence="6">AcrR family transcriptional regulator</fullName>
    </submittedName>
</protein>
<gene>
    <name evidence="6" type="ORF">BJY20_001998</name>
</gene>
<dbReference type="InterPro" id="IPR001647">
    <property type="entry name" value="HTH_TetR"/>
</dbReference>
<keyword evidence="1" id="KW-0805">Transcription regulation</keyword>
<dbReference type="Gene3D" id="1.10.357.10">
    <property type="entry name" value="Tetracycline Repressor, domain 2"/>
    <property type="match status" value="1"/>
</dbReference>
<dbReference type="PANTHER" id="PTHR30055:SF234">
    <property type="entry name" value="HTH-TYPE TRANSCRIPTIONAL REGULATOR BETI"/>
    <property type="match status" value="1"/>
</dbReference>
<evidence type="ECO:0000256" key="3">
    <source>
        <dbReference type="ARBA" id="ARBA00023163"/>
    </source>
</evidence>
<dbReference type="SUPFAM" id="SSF46689">
    <property type="entry name" value="Homeodomain-like"/>
    <property type="match status" value="1"/>
</dbReference>
<dbReference type="RefSeq" id="WP_185991395.1">
    <property type="nucleotide sequence ID" value="NZ_JACCAE010000001.1"/>
</dbReference>
<dbReference type="InterPro" id="IPR050109">
    <property type="entry name" value="HTH-type_TetR-like_transc_reg"/>
</dbReference>
<dbReference type="PANTHER" id="PTHR30055">
    <property type="entry name" value="HTH-TYPE TRANSCRIPTIONAL REGULATOR RUTR"/>
    <property type="match status" value="1"/>
</dbReference>
<dbReference type="GO" id="GO:0003700">
    <property type="term" value="F:DNA-binding transcription factor activity"/>
    <property type="evidence" value="ECO:0007669"/>
    <property type="project" value="TreeGrafter"/>
</dbReference>
<dbReference type="GO" id="GO:0000976">
    <property type="term" value="F:transcription cis-regulatory region binding"/>
    <property type="evidence" value="ECO:0007669"/>
    <property type="project" value="TreeGrafter"/>
</dbReference>
<comment type="caution">
    <text evidence="6">The sequence shown here is derived from an EMBL/GenBank/DDBJ whole genome shotgun (WGS) entry which is preliminary data.</text>
</comment>
<dbReference type="EMBL" id="JACCAE010000001">
    <property type="protein sequence ID" value="NYF98606.1"/>
    <property type="molecule type" value="Genomic_DNA"/>
</dbReference>